<name>A0AAJ5VW77_9HYPH</name>
<dbReference type="Pfam" id="PF07309">
    <property type="entry name" value="FlaF"/>
    <property type="match status" value="1"/>
</dbReference>
<reference evidence="1" key="1">
    <citation type="submission" date="2023-03" db="EMBL/GenBank/DDBJ databases">
        <title>Andean soil-derived lignocellulolytic bacterial consortium as a source of novel taxa and putative plastic-active enzymes.</title>
        <authorList>
            <person name="Diaz-Garcia L."/>
            <person name="Chuvochina M."/>
            <person name="Feuerriegel G."/>
            <person name="Bunk B."/>
            <person name="Sproer C."/>
            <person name="Streit W.R."/>
            <person name="Rodriguez L.M."/>
            <person name="Overmann J."/>
            <person name="Jimenez D.J."/>
        </authorList>
    </citation>
    <scope>NUCLEOTIDE SEQUENCE</scope>
    <source>
        <strain evidence="1">MAG 4196</strain>
    </source>
</reference>
<dbReference type="EMBL" id="CP119312">
    <property type="protein sequence ID" value="WEK05532.1"/>
    <property type="molecule type" value="Genomic_DNA"/>
</dbReference>
<dbReference type="GO" id="GO:0044781">
    <property type="term" value="P:bacterial-type flagellum organization"/>
    <property type="evidence" value="ECO:0007669"/>
    <property type="project" value="InterPro"/>
</dbReference>
<accession>A0AAJ5VW77</accession>
<evidence type="ECO:0000313" key="1">
    <source>
        <dbReference type="EMBL" id="WEK05532.1"/>
    </source>
</evidence>
<gene>
    <name evidence="1" type="primary">flaF</name>
    <name evidence="1" type="ORF">P0Y65_04545</name>
</gene>
<dbReference type="Proteomes" id="UP001217476">
    <property type="component" value="Chromosome"/>
</dbReference>
<evidence type="ECO:0000313" key="2">
    <source>
        <dbReference type="Proteomes" id="UP001217476"/>
    </source>
</evidence>
<keyword evidence="1" id="KW-0966">Cell projection</keyword>
<sequence length="123" mass="13958">MHQHGAAAYQRTTKTVETPREREAALLMKSAASLQAVRDTWPVDFDVLRETLTFNRKLWTIFVTSATREENPMPANLRQNIANLGIYILNETREILDEPNAPTRLDTLININRQLAIGLRSAA</sequence>
<protein>
    <submittedName>
        <fullName evidence="1">Flagellar biosynthesis regulator FlaF</fullName>
    </submittedName>
</protein>
<keyword evidence="1" id="KW-0282">Flagellum</keyword>
<dbReference type="AlphaFoldDB" id="A0AAJ5VW77"/>
<dbReference type="InterPro" id="IPR010845">
    <property type="entry name" value="FlaF"/>
</dbReference>
<organism evidence="1 2">
    <name type="scientific">Candidatus Devosia phytovorans</name>
    <dbReference type="NCBI Taxonomy" id="3121372"/>
    <lineage>
        <taxon>Bacteria</taxon>
        <taxon>Pseudomonadati</taxon>
        <taxon>Pseudomonadota</taxon>
        <taxon>Alphaproteobacteria</taxon>
        <taxon>Hyphomicrobiales</taxon>
        <taxon>Devosiaceae</taxon>
        <taxon>Devosia</taxon>
    </lineage>
</organism>
<dbReference type="NCBIfam" id="NF009435">
    <property type="entry name" value="PRK12794.1"/>
    <property type="match status" value="1"/>
</dbReference>
<proteinExistence type="predicted"/>
<keyword evidence="1" id="KW-0969">Cilium</keyword>